<keyword evidence="1" id="KW-0805">Transcription regulation</keyword>
<evidence type="ECO:0000256" key="3">
    <source>
        <dbReference type="ARBA" id="ARBA00023163"/>
    </source>
</evidence>
<dbReference type="InterPro" id="IPR019887">
    <property type="entry name" value="Tscrpt_reg_AsnC/Lrp_C"/>
</dbReference>
<comment type="caution">
    <text evidence="5">The sequence shown here is derived from an EMBL/GenBank/DDBJ whole genome shotgun (WGS) entry which is preliminary data.</text>
</comment>
<dbReference type="PROSITE" id="PS50956">
    <property type="entry name" value="HTH_ASNC_2"/>
    <property type="match status" value="1"/>
</dbReference>
<dbReference type="Gene3D" id="3.30.70.920">
    <property type="match status" value="1"/>
</dbReference>
<feature type="domain" description="HTH asnC-type" evidence="4">
    <location>
        <begin position="4"/>
        <end position="66"/>
    </location>
</feature>
<evidence type="ECO:0000256" key="2">
    <source>
        <dbReference type="ARBA" id="ARBA00023125"/>
    </source>
</evidence>
<keyword evidence="6" id="KW-1185">Reference proteome</keyword>
<evidence type="ECO:0000313" key="5">
    <source>
        <dbReference type="EMBL" id="MEV8468032.1"/>
    </source>
</evidence>
<dbReference type="Proteomes" id="UP001553161">
    <property type="component" value="Unassembled WGS sequence"/>
</dbReference>
<dbReference type="SMART" id="SM00344">
    <property type="entry name" value="HTH_ASNC"/>
    <property type="match status" value="1"/>
</dbReference>
<proteinExistence type="predicted"/>
<dbReference type="PRINTS" id="PR00033">
    <property type="entry name" value="HTHASNC"/>
</dbReference>
<dbReference type="InterPro" id="IPR019888">
    <property type="entry name" value="Tscrpt_reg_AsnC-like"/>
</dbReference>
<evidence type="ECO:0000313" key="6">
    <source>
        <dbReference type="Proteomes" id="UP001553161"/>
    </source>
</evidence>
<protein>
    <submittedName>
        <fullName evidence="5">Lrp/AsnC family transcriptional regulator</fullName>
    </submittedName>
</protein>
<dbReference type="SUPFAM" id="SSF46785">
    <property type="entry name" value="Winged helix' DNA-binding domain"/>
    <property type="match status" value="1"/>
</dbReference>
<keyword evidence="3" id="KW-0804">Transcription</keyword>
<dbReference type="EMBL" id="JBFBVU010000021">
    <property type="protein sequence ID" value="MEV8468032.1"/>
    <property type="molecule type" value="Genomic_DNA"/>
</dbReference>
<sequence>MSELDALDKALIGQLRLDGRASITALAAALGVTRGTVQTHLDRLQRRGVIQRFTVDLADTSAEDLIRAIMMIEVQGNLARQVTVRLRRLKQVGQLHSTNGAWDFVAQLEATSLEDFDRVLCEIREIPGILNSETCLLLSRAF</sequence>
<dbReference type="SUPFAM" id="SSF54909">
    <property type="entry name" value="Dimeric alpha+beta barrel"/>
    <property type="match status" value="1"/>
</dbReference>
<evidence type="ECO:0000256" key="1">
    <source>
        <dbReference type="ARBA" id="ARBA00023015"/>
    </source>
</evidence>
<dbReference type="RefSeq" id="WP_366193987.1">
    <property type="nucleotide sequence ID" value="NZ_JBFBVU010000021.1"/>
</dbReference>
<dbReference type="InterPro" id="IPR011008">
    <property type="entry name" value="Dimeric_a/b-barrel"/>
</dbReference>
<keyword evidence="2" id="KW-0238">DNA-binding</keyword>
<dbReference type="InterPro" id="IPR036388">
    <property type="entry name" value="WH-like_DNA-bd_sf"/>
</dbReference>
<dbReference type="InterPro" id="IPR036390">
    <property type="entry name" value="WH_DNA-bd_sf"/>
</dbReference>
<dbReference type="InterPro" id="IPR000485">
    <property type="entry name" value="AsnC-type_HTH_dom"/>
</dbReference>
<name>A0ABV3LAG4_9RHOB</name>
<evidence type="ECO:0000259" key="4">
    <source>
        <dbReference type="PROSITE" id="PS50956"/>
    </source>
</evidence>
<accession>A0ABV3LAG4</accession>
<dbReference type="PANTHER" id="PTHR30154:SF34">
    <property type="entry name" value="TRANSCRIPTIONAL REGULATOR AZLB"/>
    <property type="match status" value="1"/>
</dbReference>
<reference evidence="5 6" key="1">
    <citation type="submission" date="2024-07" db="EMBL/GenBank/DDBJ databases">
        <authorList>
            <person name="Kang M."/>
        </authorList>
    </citation>
    <scope>NUCLEOTIDE SEQUENCE [LARGE SCALE GENOMIC DNA]</scope>
    <source>
        <strain evidence="5 6">DFM31</strain>
    </source>
</reference>
<dbReference type="PANTHER" id="PTHR30154">
    <property type="entry name" value="LEUCINE-RESPONSIVE REGULATORY PROTEIN"/>
    <property type="match status" value="1"/>
</dbReference>
<organism evidence="5 6">
    <name type="scientific">Meridianimarinicoccus marinus</name>
    <dbReference type="NCBI Taxonomy" id="3231483"/>
    <lineage>
        <taxon>Bacteria</taxon>
        <taxon>Pseudomonadati</taxon>
        <taxon>Pseudomonadota</taxon>
        <taxon>Alphaproteobacteria</taxon>
        <taxon>Rhodobacterales</taxon>
        <taxon>Paracoccaceae</taxon>
        <taxon>Meridianimarinicoccus</taxon>
    </lineage>
</organism>
<gene>
    <name evidence="5" type="ORF">AB0T83_14745</name>
</gene>
<dbReference type="Pfam" id="PF13412">
    <property type="entry name" value="HTH_24"/>
    <property type="match status" value="1"/>
</dbReference>
<dbReference type="Pfam" id="PF01037">
    <property type="entry name" value="AsnC_trans_reg"/>
    <property type="match status" value="1"/>
</dbReference>
<dbReference type="Gene3D" id="1.10.10.10">
    <property type="entry name" value="Winged helix-like DNA-binding domain superfamily/Winged helix DNA-binding domain"/>
    <property type="match status" value="1"/>
</dbReference>